<keyword evidence="1" id="KW-0479">Metal-binding</keyword>
<dbReference type="STRING" id="135651.G0N0N0"/>
<evidence type="ECO:0000256" key="2">
    <source>
        <dbReference type="ARBA" id="ARBA00022737"/>
    </source>
</evidence>
<sequence>MSTNEPFFSKENWQNNMNPGPSNHVDLGLPTAHKFRQTSTGRTMKQTWICEVCRKELSSKRSYTEHMNIHNKSRPFQCEHCTYAAASQMTLHRHKLRNHTPKTEWGYRCPYCEDAFMEPAGYQQHVQQRHPGKSCTYGCPFQICKFVSKSQRHFREHLVKHDRSDKLDGTVDPCALNNQQLVRYMVNDEIGQGFQRPAPVPSGSTQPITIRARKQVTIAPNSYSTESGMVEMKPQISWHLESVIPNNTIIRTNEIMSRPVTKTVQARRYYMPANSNGVYCGSGSQKFQQFHMHPEELQYGTTVIMDEEEYEEELSGQDELDEEEDDPPPILESYGNPNHTNAREQPIDAAFSELVVEDEVLKTFEKFFPKGIFYFQPPNKEGSNLLPGGLMDYDLD</sequence>
<feature type="domain" description="C2H2-type" evidence="7">
    <location>
        <begin position="107"/>
        <end position="135"/>
    </location>
</feature>
<dbReference type="SMART" id="SM00355">
    <property type="entry name" value="ZnF_C2H2"/>
    <property type="match status" value="4"/>
</dbReference>
<organism evidence="9">
    <name type="scientific">Caenorhabditis brenneri</name>
    <name type="common">Nematode worm</name>
    <dbReference type="NCBI Taxonomy" id="135651"/>
    <lineage>
        <taxon>Eukaryota</taxon>
        <taxon>Metazoa</taxon>
        <taxon>Ecdysozoa</taxon>
        <taxon>Nematoda</taxon>
        <taxon>Chromadorea</taxon>
        <taxon>Rhabditida</taxon>
        <taxon>Rhabditina</taxon>
        <taxon>Rhabditomorpha</taxon>
        <taxon>Rhabditoidea</taxon>
        <taxon>Rhabditidae</taxon>
        <taxon>Peloderinae</taxon>
        <taxon>Caenorhabditis</taxon>
    </lineage>
</organism>
<keyword evidence="9" id="KW-1185">Reference proteome</keyword>
<reference evidence="9" key="1">
    <citation type="submission" date="2011-07" db="EMBL/GenBank/DDBJ databases">
        <authorList>
            <consortium name="Caenorhabditis brenneri Sequencing and Analysis Consortium"/>
            <person name="Wilson R.K."/>
        </authorList>
    </citation>
    <scope>NUCLEOTIDE SEQUENCE [LARGE SCALE GENOMIC DNA]</scope>
    <source>
        <strain evidence="9">PB2801</strain>
    </source>
</reference>
<dbReference type="InterPro" id="IPR036236">
    <property type="entry name" value="Znf_C2H2_sf"/>
</dbReference>
<dbReference type="InParanoid" id="G0N0N0"/>
<evidence type="ECO:0000313" key="9">
    <source>
        <dbReference type="Proteomes" id="UP000008068"/>
    </source>
</evidence>
<name>G0N0N0_CAEBE</name>
<evidence type="ECO:0000256" key="6">
    <source>
        <dbReference type="SAM" id="MobiDB-lite"/>
    </source>
</evidence>
<dbReference type="AlphaFoldDB" id="G0N0N0"/>
<dbReference type="EMBL" id="GL379825">
    <property type="protein sequence ID" value="EGT49095.1"/>
    <property type="molecule type" value="Genomic_DNA"/>
</dbReference>
<proteinExistence type="predicted"/>
<protein>
    <submittedName>
        <fullName evidence="8">CBN-SLR-2 protein</fullName>
    </submittedName>
</protein>
<dbReference type="eggNOG" id="KOG1721">
    <property type="taxonomic scope" value="Eukaryota"/>
</dbReference>
<dbReference type="HOGENOM" id="CLU_720089_0_0_1"/>
<evidence type="ECO:0000313" key="8">
    <source>
        <dbReference type="EMBL" id="EGT49095.1"/>
    </source>
</evidence>
<evidence type="ECO:0000256" key="5">
    <source>
        <dbReference type="PROSITE-ProRule" id="PRU00042"/>
    </source>
</evidence>
<dbReference type="OMA" id="CPYCEDA"/>
<feature type="compositionally biased region" description="Acidic residues" evidence="6">
    <location>
        <begin position="309"/>
        <end position="327"/>
    </location>
</feature>
<dbReference type="Proteomes" id="UP000008068">
    <property type="component" value="Unassembled WGS sequence"/>
</dbReference>
<feature type="region of interest" description="Disordered" evidence="6">
    <location>
        <begin position="309"/>
        <end position="343"/>
    </location>
</feature>
<dbReference type="GO" id="GO:0008270">
    <property type="term" value="F:zinc ion binding"/>
    <property type="evidence" value="ECO:0007669"/>
    <property type="project" value="UniProtKB-KW"/>
</dbReference>
<dbReference type="InterPro" id="IPR013087">
    <property type="entry name" value="Znf_C2H2_type"/>
</dbReference>
<gene>
    <name evidence="8" type="primary">Cbn-slr-2</name>
    <name evidence="8" type="ORF">CAEBREN_05172</name>
</gene>
<feature type="domain" description="C2H2-type" evidence="7">
    <location>
        <begin position="76"/>
        <end position="104"/>
    </location>
</feature>
<dbReference type="PROSITE" id="PS00028">
    <property type="entry name" value="ZINC_FINGER_C2H2_1"/>
    <property type="match status" value="2"/>
</dbReference>
<dbReference type="OrthoDB" id="6077919at2759"/>
<feature type="domain" description="C2H2-type" evidence="7">
    <location>
        <begin position="48"/>
        <end position="75"/>
    </location>
</feature>
<evidence type="ECO:0000259" key="7">
    <source>
        <dbReference type="PROSITE" id="PS50157"/>
    </source>
</evidence>
<keyword evidence="2" id="KW-0677">Repeat</keyword>
<keyword evidence="3 5" id="KW-0863">Zinc-finger</keyword>
<dbReference type="SUPFAM" id="SSF57667">
    <property type="entry name" value="beta-beta-alpha zinc fingers"/>
    <property type="match status" value="1"/>
</dbReference>
<accession>G0N0N0</accession>
<keyword evidence="4" id="KW-0862">Zinc</keyword>
<evidence type="ECO:0000256" key="3">
    <source>
        <dbReference type="ARBA" id="ARBA00022771"/>
    </source>
</evidence>
<dbReference type="PANTHER" id="PTHR24409">
    <property type="entry name" value="ZINC FINGER PROTEIN 142"/>
    <property type="match status" value="1"/>
</dbReference>
<dbReference type="PROSITE" id="PS50157">
    <property type="entry name" value="ZINC_FINGER_C2H2_2"/>
    <property type="match status" value="3"/>
</dbReference>
<dbReference type="Gene3D" id="3.30.160.60">
    <property type="entry name" value="Classic Zinc Finger"/>
    <property type="match status" value="2"/>
</dbReference>
<evidence type="ECO:0000256" key="1">
    <source>
        <dbReference type="ARBA" id="ARBA00022723"/>
    </source>
</evidence>
<evidence type="ECO:0000256" key="4">
    <source>
        <dbReference type="ARBA" id="ARBA00022833"/>
    </source>
</evidence>